<evidence type="ECO:0000256" key="3">
    <source>
        <dbReference type="ARBA" id="ARBA00022617"/>
    </source>
</evidence>
<comment type="caution">
    <text evidence="10">The sequence shown here is derived from an EMBL/GenBank/DDBJ whole genome shotgun (WGS) entry which is preliminary data.</text>
</comment>
<keyword evidence="7 8" id="KW-0503">Monooxygenase</keyword>
<reference evidence="10 11" key="1">
    <citation type="journal article" date="2024" name="G3 (Bethesda)">
        <title>Genome assembly of Hibiscus sabdariffa L. provides insights into metabolisms of medicinal natural products.</title>
        <authorList>
            <person name="Kim T."/>
        </authorList>
    </citation>
    <scope>NUCLEOTIDE SEQUENCE [LARGE SCALE GENOMIC DNA]</scope>
    <source>
        <strain evidence="10">TK-2024</strain>
        <tissue evidence="10">Old leaves</tissue>
    </source>
</reference>
<organism evidence="10 11">
    <name type="scientific">Hibiscus sabdariffa</name>
    <name type="common">roselle</name>
    <dbReference type="NCBI Taxonomy" id="183260"/>
    <lineage>
        <taxon>Eukaryota</taxon>
        <taxon>Viridiplantae</taxon>
        <taxon>Streptophyta</taxon>
        <taxon>Embryophyta</taxon>
        <taxon>Tracheophyta</taxon>
        <taxon>Spermatophyta</taxon>
        <taxon>Magnoliopsida</taxon>
        <taxon>eudicotyledons</taxon>
        <taxon>Gunneridae</taxon>
        <taxon>Pentapetalae</taxon>
        <taxon>rosids</taxon>
        <taxon>malvids</taxon>
        <taxon>Malvales</taxon>
        <taxon>Malvaceae</taxon>
        <taxon>Malvoideae</taxon>
        <taxon>Hibiscus</taxon>
    </lineage>
</organism>
<keyword evidence="9" id="KW-0732">Signal</keyword>
<evidence type="ECO:0000313" key="10">
    <source>
        <dbReference type="EMBL" id="KAK9019068.1"/>
    </source>
</evidence>
<dbReference type="CDD" id="cd11072">
    <property type="entry name" value="CYP71-like"/>
    <property type="match status" value="1"/>
</dbReference>
<evidence type="ECO:0000256" key="7">
    <source>
        <dbReference type="ARBA" id="ARBA00023033"/>
    </source>
</evidence>
<dbReference type="SUPFAM" id="SSF48264">
    <property type="entry name" value="Cytochrome P450"/>
    <property type="match status" value="1"/>
</dbReference>
<evidence type="ECO:0000256" key="8">
    <source>
        <dbReference type="RuleBase" id="RU000461"/>
    </source>
</evidence>
<proteinExistence type="inferred from homology"/>
<sequence length="511" mass="57982">MSLFTSLFWLSFLLVPLLLLFKKKIDQAYKKHKLPPSPPKVPFIGNMHQLGELPHSSLTQLSRKYGPVMLLHLGRIPVVVVSSADAAKEVLKVNDLACCSRPKLAGIGRLTYDHLDVAFSPYSECWRELRKICVLEIFSMKRVKSFRFVREEEVGSLMDSISRSIMDPVNVTEKVFAASGSIIFRTAFGKCFHGSEFDRAKFYELVHDVAIVAGSFSYEECFPGLGWIIDRISGHNGRVERVFRKLDALFQQVIDDHLKPGRTKYEEDIIDVMLGIEKEQIEELGDHALLTKNHIKAVLLNMFLGGIDTSALTVIWAMAELVRNPTLMKKAQDEVRGIVGKKGRVEETDLDQLPYHKLIIKETLRLHPPVPLLLTREAISHFKINNYDICPGTLIQINAWAIARDSNYWKNPEEFFPERFIDNTIDFKGQNFELLPFGGGRRGCPAIYMGTVTSELLLANFLYCFDWCLPDGMKETDMNMEEQGGQCVTLNKKTPLLLTPVNCTLMAKHLS</sequence>
<keyword evidence="4 8" id="KW-0479">Metal-binding</keyword>
<dbReference type="PROSITE" id="PS00086">
    <property type="entry name" value="CYTOCHROME_P450"/>
    <property type="match status" value="1"/>
</dbReference>
<evidence type="ECO:0000256" key="4">
    <source>
        <dbReference type="ARBA" id="ARBA00022723"/>
    </source>
</evidence>
<protein>
    <recommendedName>
        <fullName evidence="12">Cytochrome P450</fullName>
    </recommendedName>
</protein>
<dbReference type="PANTHER" id="PTHR47955:SF19">
    <property type="entry name" value="CYTOCHROME P450 71A9-LIKE ISOFORM X1"/>
    <property type="match status" value="1"/>
</dbReference>
<comment type="cofactor">
    <cofactor evidence="1">
        <name>heme</name>
        <dbReference type="ChEBI" id="CHEBI:30413"/>
    </cofactor>
</comment>
<keyword evidence="11" id="KW-1185">Reference proteome</keyword>
<keyword evidence="3 8" id="KW-0349">Heme</keyword>
<dbReference type="InterPro" id="IPR002401">
    <property type="entry name" value="Cyt_P450_E_grp-I"/>
</dbReference>
<keyword evidence="6 8" id="KW-0408">Iron</keyword>
<dbReference type="Gene3D" id="1.10.630.10">
    <property type="entry name" value="Cytochrome P450"/>
    <property type="match status" value="1"/>
</dbReference>
<gene>
    <name evidence="10" type="ORF">V6N11_034107</name>
</gene>
<feature type="chain" id="PRO_5046345286" description="Cytochrome P450" evidence="9">
    <location>
        <begin position="29"/>
        <end position="511"/>
    </location>
</feature>
<evidence type="ECO:0000256" key="1">
    <source>
        <dbReference type="ARBA" id="ARBA00001971"/>
    </source>
</evidence>
<keyword evidence="5 8" id="KW-0560">Oxidoreductase</keyword>
<evidence type="ECO:0008006" key="12">
    <source>
        <dbReference type="Google" id="ProtNLM"/>
    </source>
</evidence>
<evidence type="ECO:0000256" key="9">
    <source>
        <dbReference type="SAM" id="SignalP"/>
    </source>
</evidence>
<dbReference type="InterPro" id="IPR036396">
    <property type="entry name" value="Cyt_P450_sf"/>
</dbReference>
<dbReference type="EMBL" id="JBBPBN010000018">
    <property type="protein sequence ID" value="KAK9019068.1"/>
    <property type="molecule type" value="Genomic_DNA"/>
</dbReference>
<dbReference type="PRINTS" id="PR00385">
    <property type="entry name" value="P450"/>
</dbReference>
<dbReference type="PRINTS" id="PR00463">
    <property type="entry name" value="EP450I"/>
</dbReference>
<evidence type="ECO:0000256" key="2">
    <source>
        <dbReference type="ARBA" id="ARBA00010617"/>
    </source>
</evidence>
<evidence type="ECO:0000313" key="11">
    <source>
        <dbReference type="Proteomes" id="UP001396334"/>
    </source>
</evidence>
<evidence type="ECO:0000256" key="6">
    <source>
        <dbReference type="ARBA" id="ARBA00023004"/>
    </source>
</evidence>
<evidence type="ECO:0000256" key="5">
    <source>
        <dbReference type="ARBA" id="ARBA00023002"/>
    </source>
</evidence>
<dbReference type="InterPro" id="IPR017972">
    <property type="entry name" value="Cyt_P450_CS"/>
</dbReference>
<name>A0ABR2S1D3_9ROSI</name>
<accession>A0ABR2S1D3</accession>
<dbReference type="PANTHER" id="PTHR47955">
    <property type="entry name" value="CYTOCHROME P450 FAMILY 71 PROTEIN"/>
    <property type="match status" value="1"/>
</dbReference>
<dbReference type="Proteomes" id="UP001396334">
    <property type="component" value="Unassembled WGS sequence"/>
</dbReference>
<dbReference type="Pfam" id="PF00067">
    <property type="entry name" value="p450"/>
    <property type="match status" value="1"/>
</dbReference>
<feature type="signal peptide" evidence="9">
    <location>
        <begin position="1"/>
        <end position="28"/>
    </location>
</feature>
<comment type="similarity">
    <text evidence="2 8">Belongs to the cytochrome P450 family.</text>
</comment>
<dbReference type="InterPro" id="IPR001128">
    <property type="entry name" value="Cyt_P450"/>
</dbReference>